<name>A0A9P8P3Q0_9ASCO</name>
<gene>
    <name evidence="1" type="ORF">OGAPHI_004639</name>
</gene>
<reference evidence="1" key="2">
    <citation type="submission" date="2021-01" db="EMBL/GenBank/DDBJ databases">
        <authorList>
            <person name="Schikora-Tamarit M.A."/>
        </authorList>
    </citation>
    <scope>NUCLEOTIDE SEQUENCE</scope>
    <source>
        <strain evidence="1">CBS6075</strain>
    </source>
</reference>
<evidence type="ECO:0000313" key="1">
    <source>
        <dbReference type="EMBL" id="KAH3664287.1"/>
    </source>
</evidence>
<proteinExistence type="predicted"/>
<protein>
    <submittedName>
        <fullName evidence="1">Uncharacterized protein</fullName>
    </submittedName>
</protein>
<comment type="caution">
    <text evidence="1">The sequence shown here is derived from an EMBL/GenBank/DDBJ whole genome shotgun (WGS) entry which is preliminary data.</text>
</comment>
<keyword evidence="2" id="KW-1185">Reference proteome</keyword>
<dbReference type="Proteomes" id="UP000769157">
    <property type="component" value="Unassembled WGS sequence"/>
</dbReference>
<reference evidence="1" key="1">
    <citation type="journal article" date="2021" name="Open Biol.">
        <title>Shared evolutionary footprints suggest mitochondrial oxidative damage underlies multiple complex I losses in fungi.</title>
        <authorList>
            <person name="Schikora-Tamarit M.A."/>
            <person name="Marcet-Houben M."/>
            <person name="Nosek J."/>
            <person name="Gabaldon T."/>
        </authorList>
    </citation>
    <scope>NUCLEOTIDE SEQUENCE</scope>
    <source>
        <strain evidence="1">CBS6075</strain>
    </source>
</reference>
<evidence type="ECO:0000313" key="2">
    <source>
        <dbReference type="Proteomes" id="UP000769157"/>
    </source>
</evidence>
<dbReference type="GeneID" id="70236604"/>
<dbReference type="AlphaFoldDB" id="A0A9P8P3Q0"/>
<dbReference type="RefSeq" id="XP_046060559.1">
    <property type="nucleotide sequence ID" value="XM_046205739.1"/>
</dbReference>
<organism evidence="1 2">
    <name type="scientific">Ogataea philodendri</name>
    <dbReference type="NCBI Taxonomy" id="1378263"/>
    <lineage>
        <taxon>Eukaryota</taxon>
        <taxon>Fungi</taxon>
        <taxon>Dikarya</taxon>
        <taxon>Ascomycota</taxon>
        <taxon>Saccharomycotina</taxon>
        <taxon>Pichiomycetes</taxon>
        <taxon>Pichiales</taxon>
        <taxon>Pichiaceae</taxon>
        <taxon>Ogataea</taxon>
    </lineage>
</organism>
<sequence>MAMDSSSGIKKASSASSMSCATLLVIRPCPIPSVNEEPDLSRLLPPVLTYEVHLATEQLKRLDLGWCLGVGHIDHHVVALGTGNVCKTNPRVSCCSFNDGSARLDESLSLCLLDEEQSGSVFDGPARVHPLGLSIDVAANFVAETVESDERGVSHGAGQALCRGQCLERGVVRARNTHGTGKESLEHDYQDL</sequence>
<dbReference type="EMBL" id="JAEUBE010000327">
    <property type="protein sequence ID" value="KAH3664287.1"/>
    <property type="molecule type" value="Genomic_DNA"/>
</dbReference>
<accession>A0A9P8P3Q0</accession>